<proteinExistence type="predicted"/>
<reference evidence="2 3" key="1">
    <citation type="journal article" date="2017" name="PLoS Biol.">
        <title>The sea cucumber genome provides insights into morphological evolution and visceral regeneration.</title>
        <authorList>
            <person name="Zhang X."/>
            <person name="Sun L."/>
            <person name="Yuan J."/>
            <person name="Sun Y."/>
            <person name="Gao Y."/>
            <person name="Zhang L."/>
            <person name="Li S."/>
            <person name="Dai H."/>
            <person name="Hamel J.F."/>
            <person name="Liu C."/>
            <person name="Yu Y."/>
            <person name="Liu S."/>
            <person name="Lin W."/>
            <person name="Guo K."/>
            <person name="Jin S."/>
            <person name="Xu P."/>
            <person name="Storey K.B."/>
            <person name="Huan P."/>
            <person name="Zhang T."/>
            <person name="Zhou Y."/>
            <person name="Zhang J."/>
            <person name="Lin C."/>
            <person name="Li X."/>
            <person name="Xing L."/>
            <person name="Huo D."/>
            <person name="Sun M."/>
            <person name="Wang L."/>
            <person name="Mercier A."/>
            <person name="Li F."/>
            <person name="Yang H."/>
            <person name="Xiang J."/>
        </authorList>
    </citation>
    <scope>NUCLEOTIDE SEQUENCE [LARGE SCALE GENOMIC DNA]</scope>
    <source>
        <strain evidence="2">Shaxun</strain>
        <tissue evidence="2">Muscle</tissue>
    </source>
</reference>
<dbReference type="STRING" id="307972.A0A2G8LFC7"/>
<protein>
    <recommendedName>
        <fullName evidence="1">Reverse transcriptase domain-containing protein</fullName>
    </recommendedName>
</protein>
<dbReference type="CDD" id="cd01650">
    <property type="entry name" value="RT_nLTR_like"/>
    <property type="match status" value="1"/>
</dbReference>
<keyword evidence="3" id="KW-1185">Reference proteome</keyword>
<dbReference type="EMBL" id="MRZV01000097">
    <property type="protein sequence ID" value="PIK58954.1"/>
    <property type="molecule type" value="Genomic_DNA"/>
</dbReference>
<dbReference type="SUPFAM" id="SSF56672">
    <property type="entry name" value="DNA/RNA polymerases"/>
    <property type="match status" value="1"/>
</dbReference>
<dbReference type="PANTHER" id="PTHR31635">
    <property type="entry name" value="REVERSE TRANSCRIPTASE DOMAIN-CONTAINING PROTEIN-RELATED"/>
    <property type="match status" value="1"/>
</dbReference>
<evidence type="ECO:0000259" key="1">
    <source>
        <dbReference type="PROSITE" id="PS50878"/>
    </source>
</evidence>
<evidence type="ECO:0000313" key="2">
    <source>
        <dbReference type="EMBL" id="PIK58954.1"/>
    </source>
</evidence>
<dbReference type="InterPro" id="IPR043502">
    <property type="entry name" value="DNA/RNA_pol_sf"/>
</dbReference>
<organism evidence="2 3">
    <name type="scientific">Stichopus japonicus</name>
    <name type="common">Sea cucumber</name>
    <dbReference type="NCBI Taxonomy" id="307972"/>
    <lineage>
        <taxon>Eukaryota</taxon>
        <taxon>Metazoa</taxon>
        <taxon>Echinodermata</taxon>
        <taxon>Eleutherozoa</taxon>
        <taxon>Echinozoa</taxon>
        <taxon>Holothuroidea</taxon>
        <taxon>Aspidochirotacea</taxon>
        <taxon>Aspidochirotida</taxon>
        <taxon>Stichopodidae</taxon>
        <taxon>Apostichopus</taxon>
    </lineage>
</organism>
<accession>A0A2G8LFC7</accession>
<evidence type="ECO:0000313" key="3">
    <source>
        <dbReference type="Proteomes" id="UP000230750"/>
    </source>
</evidence>
<dbReference type="Pfam" id="PF00078">
    <property type="entry name" value="RVT_1"/>
    <property type="match status" value="1"/>
</dbReference>
<dbReference type="Proteomes" id="UP000230750">
    <property type="component" value="Unassembled WGS sequence"/>
</dbReference>
<dbReference type="PROSITE" id="PS50878">
    <property type="entry name" value="RT_POL"/>
    <property type="match status" value="1"/>
</dbReference>
<feature type="domain" description="Reverse transcriptase" evidence="1">
    <location>
        <begin position="5"/>
        <end position="278"/>
    </location>
</feature>
<dbReference type="AlphaFoldDB" id="A0A2G8LFC7"/>
<sequence length="373" mass="42281">MSLNSGYLISKLSSEQGRAVITLLPKDGKDIKKISNWRPISLLNVDYKIAASCISARLKEVLPHVIHHDQTGFLKNRYIGENIRLILDVIQYAQDKNVPGYILFVDFEKAFDSVNWNFLYHTLQLFNFGDSIIRWVKTFYANCTACVLNNGVSSGFFPVKRGMRQGCPLSPYLFVLCAEILALKLRADRMYVGFPVGNVNIKVSMYADDTTIFLDNIDRSLQRVVEILTEFKQASGLKINFEKSNILPIGDNNENGNGQSAYNIPFTDGPIKVLGITLTNNRSDLFPLNYLPKLSRLKSVLNMWSPRDLTPYGKIVIIKSFALSQLVFLFSVLPNPPESFLKELNSLLFNFIWRGKGDKIKRKILSSHRKKAA</sequence>
<gene>
    <name evidence="2" type="ORF">BSL78_04121</name>
</gene>
<dbReference type="OrthoDB" id="6143068at2759"/>
<name>A0A2G8LFC7_STIJA</name>
<dbReference type="PANTHER" id="PTHR31635:SF196">
    <property type="entry name" value="REVERSE TRANSCRIPTASE DOMAIN-CONTAINING PROTEIN-RELATED"/>
    <property type="match status" value="1"/>
</dbReference>
<comment type="caution">
    <text evidence="2">The sequence shown here is derived from an EMBL/GenBank/DDBJ whole genome shotgun (WGS) entry which is preliminary data.</text>
</comment>
<dbReference type="InterPro" id="IPR000477">
    <property type="entry name" value="RT_dom"/>
</dbReference>